<keyword evidence="4" id="KW-0472">Membrane</keyword>
<feature type="signal peptide" evidence="7">
    <location>
        <begin position="1"/>
        <end position="17"/>
    </location>
</feature>
<evidence type="ECO:0008006" key="10">
    <source>
        <dbReference type="Google" id="ProtNLM"/>
    </source>
</evidence>
<comment type="caution">
    <text evidence="8">The sequence shown here is derived from an EMBL/GenBank/DDBJ whole genome shotgun (WGS) entry which is preliminary data.</text>
</comment>
<sequence>MFLKLILFLSLLLLVCSKSQYHSHHHTTASHHEAQHHQQSHGHEQQHQQGQSHHQPDQEHHQHEGQHQQGHEHHNPETHGTQHHTENQKGSHKHGHVPQSSHNHEHQQGHIEGHEHQQGHAQAHEHSQSSAHQQSHGQAHEHYQAQSQDHEQHKSPNHNSADHHNSHHSSKDHHKPHPQHASIHKSFVDKKGFGSSKNNHDNRHHEGHEDLHLDKDGNFIDPHTQQVLKELNELHFVKPMETENVPCDHLLQPQIDKHPFGKKYRLTYKDPDFEEDLATDCESIWLRNNFYTKPLSREEEDFPLAYARNVYKDYRFIEMELSTTYAPQNLYCFGIDGKSDALFQLRMRNLSQCFNNVFLTEYRYTMDSKGHNTNLYHIECMKVLRETQKPYKYLFLLQNHDVALHTNEEMVHILTTFHGTNDVTTVPTRPTPKIKWDFESMRVFKNIARNRQVQNNFEPKLVPTRGFVQSTLSKAAVDFILEELFLDVTIAYFSLYPKSKDEYLFSTINNNDNIALPGGFTSKCTKNNGTTTGITRYNIWQRNATLCESKLFRHGLCVFGLEDLVPKLADSPFFFANKMMPEKDFSAISCWHEMLFNRTYHQRGLHYVKENYYWKLPTIRFRSDSEMMGDKFDSDTFNCTAYEHEKIGTNIQPDGLRLVES</sequence>
<dbReference type="PANTHER" id="PTHR46671:SF7">
    <property type="entry name" value="CORE-2_I-BRANCHING ENZYME"/>
    <property type="match status" value="1"/>
</dbReference>
<feature type="compositionally biased region" description="Basic and acidic residues" evidence="6">
    <location>
        <begin position="102"/>
        <end position="127"/>
    </location>
</feature>
<keyword evidence="3" id="KW-0808">Transferase</keyword>
<dbReference type="InterPro" id="IPR003406">
    <property type="entry name" value="Glyco_trans_14"/>
</dbReference>
<dbReference type="PANTHER" id="PTHR46671">
    <property type="entry name" value="PROTEIN CBG11221"/>
    <property type="match status" value="1"/>
</dbReference>
<keyword evidence="9" id="KW-1185">Reference proteome</keyword>
<dbReference type="GO" id="GO:0016757">
    <property type="term" value="F:glycosyltransferase activity"/>
    <property type="evidence" value="ECO:0007669"/>
    <property type="project" value="UniProtKB-KW"/>
</dbReference>
<evidence type="ECO:0000313" key="8">
    <source>
        <dbReference type="EMBL" id="CAD5225476.1"/>
    </source>
</evidence>
<keyword evidence="5" id="KW-0325">Glycoprotein</keyword>
<evidence type="ECO:0000256" key="5">
    <source>
        <dbReference type="ARBA" id="ARBA00023180"/>
    </source>
</evidence>
<evidence type="ECO:0000256" key="1">
    <source>
        <dbReference type="ARBA" id="ARBA00004606"/>
    </source>
</evidence>
<feature type="compositionally biased region" description="Basic residues" evidence="6">
    <location>
        <begin position="165"/>
        <end position="178"/>
    </location>
</feature>
<protein>
    <recommendedName>
        <fullName evidence="10">Glycosyltransferase family 92 protein</fullName>
    </recommendedName>
</protein>
<name>A0A811L879_9BILA</name>
<accession>A0A811L879</accession>
<gene>
    <name evidence="8" type="ORF">BOKJ2_LOCUS11597</name>
</gene>
<proteinExistence type="predicted"/>
<keyword evidence="7" id="KW-0732">Signal</keyword>
<evidence type="ECO:0000256" key="3">
    <source>
        <dbReference type="ARBA" id="ARBA00022679"/>
    </source>
</evidence>
<feature type="region of interest" description="Disordered" evidence="6">
    <location>
        <begin position="25"/>
        <end position="218"/>
    </location>
</feature>
<feature type="compositionally biased region" description="Low complexity" evidence="6">
    <location>
        <begin position="128"/>
        <end position="137"/>
    </location>
</feature>
<evidence type="ECO:0000256" key="6">
    <source>
        <dbReference type="SAM" id="MobiDB-lite"/>
    </source>
</evidence>
<dbReference type="OrthoDB" id="2019572at2759"/>
<feature type="compositionally biased region" description="Basic and acidic residues" evidence="6">
    <location>
        <begin position="186"/>
        <end position="218"/>
    </location>
</feature>
<feature type="compositionally biased region" description="Basic and acidic residues" evidence="6">
    <location>
        <begin position="30"/>
        <end position="46"/>
    </location>
</feature>
<evidence type="ECO:0000256" key="4">
    <source>
        <dbReference type="ARBA" id="ARBA00023136"/>
    </source>
</evidence>
<dbReference type="Pfam" id="PF02485">
    <property type="entry name" value="Branch"/>
    <property type="match status" value="1"/>
</dbReference>
<feature type="compositionally biased region" description="Basic and acidic residues" evidence="6">
    <location>
        <begin position="138"/>
        <end position="164"/>
    </location>
</feature>
<organism evidence="8 9">
    <name type="scientific">Bursaphelenchus okinawaensis</name>
    <dbReference type="NCBI Taxonomy" id="465554"/>
    <lineage>
        <taxon>Eukaryota</taxon>
        <taxon>Metazoa</taxon>
        <taxon>Ecdysozoa</taxon>
        <taxon>Nematoda</taxon>
        <taxon>Chromadorea</taxon>
        <taxon>Rhabditida</taxon>
        <taxon>Tylenchina</taxon>
        <taxon>Tylenchomorpha</taxon>
        <taxon>Aphelenchoidea</taxon>
        <taxon>Aphelenchoididae</taxon>
        <taxon>Bursaphelenchus</taxon>
    </lineage>
</organism>
<dbReference type="Proteomes" id="UP000614601">
    <property type="component" value="Unassembled WGS sequence"/>
</dbReference>
<dbReference type="EMBL" id="CAJFCW020000005">
    <property type="protein sequence ID" value="CAG9120940.1"/>
    <property type="molecule type" value="Genomic_DNA"/>
</dbReference>
<reference evidence="8" key="1">
    <citation type="submission" date="2020-09" db="EMBL/GenBank/DDBJ databases">
        <authorList>
            <person name="Kikuchi T."/>
        </authorList>
    </citation>
    <scope>NUCLEOTIDE SEQUENCE</scope>
    <source>
        <strain evidence="8">SH1</strain>
    </source>
</reference>
<evidence type="ECO:0000313" key="9">
    <source>
        <dbReference type="Proteomes" id="UP000614601"/>
    </source>
</evidence>
<dbReference type="GO" id="GO:0016020">
    <property type="term" value="C:membrane"/>
    <property type="evidence" value="ECO:0007669"/>
    <property type="project" value="UniProtKB-SubCell"/>
</dbReference>
<evidence type="ECO:0000256" key="7">
    <source>
        <dbReference type="SAM" id="SignalP"/>
    </source>
</evidence>
<evidence type="ECO:0000256" key="2">
    <source>
        <dbReference type="ARBA" id="ARBA00022676"/>
    </source>
</evidence>
<feature type="compositionally biased region" description="Basic and acidic residues" evidence="6">
    <location>
        <begin position="54"/>
        <end position="77"/>
    </location>
</feature>
<comment type="subcellular location">
    <subcellularLocation>
        <location evidence="1">Membrane</location>
        <topology evidence="1">Single-pass type II membrane protein</topology>
    </subcellularLocation>
</comment>
<feature type="chain" id="PRO_5035595521" description="Glycosyltransferase family 92 protein" evidence="7">
    <location>
        <begin position="18"/>
        <end position="661"/>
    </location>
</feature>
<dbReference type="AlphaFoldDB" id="A0A811L879"/>
<dbReference type="EMBL" id="CAJFDH010000005">
    <property type="protein sequence ID" value="CAD5225476.1"/>
    <property type="molecule type" value="Genomic_DNA"/>
</dbReference>
<keyword evidence="2" id="KW-0328">Glycosyltransferase</keyword>
<dbReference type="Proteomes" id="UP000783686">
    <property type="component" value="Unassembled WGS sequence"/>
</dbReference>